<dbReference type="OrthoDB" id="711648at2"/>
<keyword evidence="2" id="KW-1133">Transmembrane helix</keyword>
<evidence type="ECO:0000313" key="3">
    <source>
        <dbReference type="EMBL" id="SFW76205.1"/>
    </source>
</evidence>
<keyword evidence="2" id="KW-0812">Transmembrane</keyword>
<evidence type="ECO:0000313" key="4">
    <source>
        <dbReference type="Proteomes" id="UP000182248"/>
    </source>
</evidence>
<dbReference type="RefSeq" id="WP_072319311.1">
    <property type="nucleotide sequence ID" value="NZ_FPJE01000037.1"/>
</dbReference>
<reference evidence="3 4" key="1">
    <citation type="submission" date="2016-11" db="EMBL/GenBank/DDBJ databases">
        <authorList>
            <person name="Jaros S."/>
            <person name="Januszkiewicz K."/>
            <person name="Wedrychowicz H."/>
        </authorList>
    </citation>
    <scope>NUCLEOTIDE SEQUENCE [LARGE SCALE GENOMIC DNA]</scope>
    <source>
        <strain evidence="3 4">CGMCC 1.12145</strain>
    </source>
</reference>
<evidence type="ECO:0000256" key="2">
    <source>
        <dbReference type="SAM" id="Phobius"/>
    </source>
</evidence>
<dbReference type="Proteomes" id="UP000182248">
    <property type="component" value="Unassembled WGS sequence"/>
</dbReference>
<dbReference type="STRING" id="1150368.SAMN02927921_04089"/>
<dbReference type="EMBL" id="FPJE01000037">
    <property type="protein sequence ID" value="SFW76205.1"/>
    <property type="molecule type" value="Genomic_DNA"/>
</dbReference>
<proteinExistence type="predicted"/>
<feature type="transmembrane region" description="Helical" evidence="2">
    <location>
        <begin position="146"/>
        <end position="162"/>
    </location>
</feature>
<name>A0A1K1RWK4_9FLAO</name>
<sequence>MDTLQKLCILWAGCCVVACSSIRHHRQSEIKQRSEARILDFRAMSVEQFDSVWVVQVHQAWQELEAVAIHPVGRFSYHRDSGFSGQAEKVVIYNRRKMAYDALQNEHHSHTRQEKHNLRDSSDTREMQQHEVKTVARTGTRRASRWWIAIAVLLFIVLARVTRKYFGWRKLLGFLFPGRPG</sequence>
<dbReference type="AlphaFoldDB" id="A0A1K1RWK4"/>
<keyword evidence="4" id="KW-1185">Reference proteome</keyword>
<evidence type="ECO:0000256" key="1">
    <source>
        <dbReference type="SAM" id="MobiDB-lite"/>
    </source>
</evidence>
<keyword evidence="2" id="KW-0472">Membrane</keyword>
<feature type="region of interest" description="Disordered" evidence="1">
    <location>
        <begin position="105"/>
        <end position="129"/>
    </location>
</feature>
<gene>
    <name evidence="3" type="ORF">SAMN02927921_04089</name>
</gene>
<protein>
    <submittedName>
        <fullName evidence="3">Uncharacterized protein</fullName>
    </submittedName>
</protein>
<accession>A0A1K1RWK4</accession>
<organism evidence="3 4">
    <name type="scientific">Sinomicrobium oceani</name>
    <dbReference type="NCBI Taxonomy" id="1150368"/>
    <lineage>
        <taxon>Bacteria</taxon>
        <taxon>Pseudomonadati</taxon>
        <taxon>Bacteroidota</taxon>
        <taxon>Flavobacteriia</taxon>
        <taxon>Flavobacteriales</taxon>
        <taxon>Flavobacteriaceae</taxon>
        <taxon>Sinomicrobium</taxon>
    </lineage>
</organism>